<organism evidence="2 3">
    <name type="scientific">Wolfiporia cocos (strain MD-104)</name>
    <name type="common">Brown rot fungus</name>
    <dbReference type="NCBI Taxonomy" id="742152"/>
    <lineage>
        <taxon>Eukaryota</taxon>
        <taxon>Fungi</taxon>
        <taxon>Dikarya</taxon>
        <taxon>Basidiomycota</taxon>
        <taxon>Agaricomycotina</taxon>
        <taxon>Agaricomycetes</taxon>
        <taxon>Polyporales</taxon>
        <taxon>Phaeolaceae</taxon>
        <taxon>Wolfiporia</taxon>
    </lineage>
</organism>
<feature type="compositionally biased region" description="Basic residues" evidence="1">
    <location>
        <begin position="41"/>
        <end position="64"/>
    </location>
</feature>
<dbReference type="AlphaFoldDB" id="A0A2H3J562"/>
<keyword evidence="3" id="KW-1185">Reference proteome</keyword>
<feature type="compositionally biased region" description="Basic residues" evidence="1">
    <location>
        <begin position="103"/>
        <end position="118"/>
    </location>
</feature>
<reference evidence="2 3" key="1">
    <citation type="journal article" date="2012" name="Science">
        <title>The Paleozoic origin of enzymatic lignin decomposition reconstructed from 31 fungal genomes.</title>
        <authorList>
            <person name="Floudas D."/>
            <person name="Binder M."/>
            <person name="Riley R."/>
            <person name="Barry K."/>
            <person name="Blanchette R.A."/>
            <person name="Henrissat B."/>
            <person name="Martinez A.T."/>
            <person name="Otillar R."/>
            <person name="Spatafora J.W."/>
            <person name="Yadav J.S."/>
            <person name="Aerts A."/>
            <person name="Benoit I."/>
            <person name="Boyd A."/>
            <person name="Carlson A."/>
            <person name="Copeland A."/>
            <person name="Coutinho P.M."/>
            <person name="de Vries R.P."/>
            <person name="Ferreira P."/>
            <person name="Findley K."/>
            <person name="Foster B."/>
            <person name="Gaskell J."/>
            <person name="Glotzer D."/>
            <person name="Gorecki P."/>
            <person name="Heitman J."/>
            <person name="Hesse C."/>
            <person name="Hori C."/>
            <person name="Igarashi K."/>
            <person name="Jurgens J.A."/>
            <person name="Kallen N."/>
            <person name="Kersten P."/>
            <person name="Kohler A."/>
            <person name="Kuees U."/>
            <person name="Kumar T.K.A."/>
            <person name="Kuo A."/>
            <person name="LaButti K."/>
            <person name="Larrondo L.F."/>
            <person name="Lindquist E."/>
            <person name="Ling A."/>
            <person name="Lombard V."/>
            <person name="Lucas S."/>
            <person name="Lundell T."/>
            <person name="Martin R."/>
            <person name="McLaughlin D.J."/>
            <person name="Morgenstern I."/>
            <person name="Morin E."/>
            <person name="Murat C."/>
            <person name="Nagy L.G."/>
            <person name="Nolan M."/>
            <person name="Ohm R.A."/>
            <person name="Patyshakuliyeva A."/>
            <person name="Rokas A."/>
            <person name="Ruiz-Duenas F.J."/>
            <person name="Sabat G."/>
            <person name="Salamov A."/>
            <person name="Samejima M."/>
            <person name="Schmutz J."/>
            <person name="Slot J.C."/>
            <person name="St John F."/>
            <person name="Stenlid J."/>
            <person name="Sun H."/>
            <person name="Sun S."/>
            <person name="Syed K."/>
            <person name="Tsang A."/>
            <person name="Wiebenga A."/>
            <person name="Young D."/>
            <person name="Pisabarro A."/>
            <person name="Eastwood D.C."/>
            <person name="Martin F."/>
            <person name="Cullen D."/>
            <person name="Grigoriev I.V."/>
            <person name="Hibbett D.S."/>
        </authorList>
    </citation>
    <scope>NUCLEOTIDE SEQUENCE [LARGE SCALE GENOMIC DNA]</scope>
    <source>
        <strain evidence="2 3">MD-104</strain>
    </source>
</reference>
<evidence type="ECO:0000313" key="3">
    <source>
        <dbReference type="Proteomes" id="UP000218811"/>
    </source>
</evidence>
<feature type="compositionally biased region" description="Polar residues" evidence="1">
    <location>
        <begin position="81"/>
        <end position="98"/>
    </location>
</feature>
<dbReference type="EMBL" id="KB467920">
    <property type="protein sequence ID" value="PCH37336.1"/>
    <property type="molecule type" value="Genomic_DNA"/>
</dbReference>
<dbReference type="Proteomes" id="UP000218811">
    <property type="component" value="Unassembled WGS sequence"/>
</dbReference>
<name>A0A2H3J562_WOLCO</name>
<gene>
    <name evidence="2" type="ORF">WOLCODRAFT_158063</name>
</gene>
<protein>
    <submittedName>
        <fullName evidence="2">Uncharacterized protein</fullName>
    </submittedName>
</protein>
<sequence>MHRTSNLLWSNSGAARFNNRAPPVGHAKGFTHPGVQSASHQKARRQTHRLGYHRPPKVTGRHRNVSTGTSSSSTADGQGRSGQKASTPTSLRGGTAQANDNRHRSRYRHRDRPCHAYRGRNVQGGPPLKSAGQTPPSTAIGEP</sequence>
<accession>A0A2H3J562</accession>
<proteinExistence type="predicted"/>
<feature type="region of interest" description="Disordered" evidence="1">
    <location>
        <begin position="18"/>
        <end position="143"/>
    </location>
</feature>
<evidence type="ECO:0000313" key="2">
    <source>
        <dbReference type="EMBL" id="PCH37336.1"/>
    </source>
</evidence>
<evidence type="ECO:0000256" key="1">
    <source>
        <dbReference type="SAM" id="MobiDB-lite"/>
    </source>
</evidence>